<dbReference type="AlphaFoldDB" id="A0A972VYM8"/>
<comment type="similarity">
    <text evidence="1 7">Belongs to the DNA polymerase type-B family.</text>
</comment>
<evidence type="ECO:0000313" key="10">
    <source>
        <dbReference type="EMBL" id="NQV65916.1"/>
    </source>
</evidence>
<feature type="domain" description="DNA-directed DNA polymerase family B exonuclease" evidence="9">
    <location>
        <begin position="141"/>
        <end position="305"/>
    </location>
</feature>
<dbReference type="GO" id="GO:0003677">
    <property type="term" value="F:DNA binding"/>
    <property type="evidence" value="ECO:0007669"/>
    <property type="project" value="UniProtKB-KW"/>
</dbReference>
<evidence type="ECO:0000256" key="4">
    <source>
        <dbReference type="ARBA" id="ARBA00022932"/>
    </source>
</evidence>
<dbReference type="GO" id="GO:0008296">
    <property type="term" value="F:3'-5'-DNA exonuclease activity"/>
    <property type="evidence" value="ECO:0007669"/>
    <property type="project" value="TreeGrafter"/>
</dbReference>
<evidence type="ECO:0000256" key="2">
    <source>
        <dbReference type="ARBA" id="ARBA00022679"/>
    </source>
</evidence>
<dbReference type="SUPFAM" id="SSF53098">
    <property type="entry name" value="Ribonuclease H-like"/>
    <property type="match status" value="1"/>
</dbReference>
<dbReference type="InterPro" id="IPR006133">
    <property type="entry name" value="DNA-dir_DNA_pol_B_exonuc"/>
</dbReference>
<keyword evidence="7" id="KW-0235">DNA replication</keyword>
<dbReference type="InterPro" id="IPR050240">
    <property type="entry name" value="DNA_pol_type-B"/>
</dbReference>
<dbReference type="Gene3D" id="3.90.1600.10">
    <property type="entry name" value="Palm domain of DNA polymerase"/>
    <property type="match status" value="2"/>
</dbReference>
<proteinExistence type="inferred from homology"/>
<evidence type="ECO:0000256" key="5">
    <source>
        <dbReference type="ARBA" id="ARBA00023125"/>
    </source>
</evidence>
<evidence type="ECO:0000256" key="7">
    <source>
        <dbReference type="RuleBase" id="RU000442"/>
    </source>
</evidence>
<evidence type="ECO:0000313" key="11">
    <source>
        <dbReference type="Proteomes" id="UP000754644"/>
    </source>
</evidence>
<dbReference type="EMBL" id="JABMOJ010000424">
    <property type="protein sequence ID" value="NQV65916.1"/>
    <property type="molecule type" value="Genomic_DNA"/>
</dbReference>
<dbReference type="EC" id="2.7.7.7" evidence="7"/>
<dbReference type="FunFam" id="3.90.1600.10:FF:000030">
    <property type="entry name" value="DNA polymerase II"/>
    <property type="match status" value="1"/>
</dbReference>
<dbReference type="Proteomes" id="UP000754644">
    <property type="component" value="Unassembled WGS sequence"/>
</dbReference>
<dbReference type="Gene3D" id="3.30.420.10">
    <property type="entry name" value="Ribonuclease H-like superfamily/Ribonuclease H"/>
    <property type="match status" value="1"/>
</dbReference>
<dbReference type="Pfam" id="PF00136">
    <property type="entry name" value="DNA_pol_B"/>
    <property type="match status" value="1"/>
</dbReference>
<reference evidence="10" key="1">
    <citation type="submission" date="2020-05" db="EMBL/GenBank/DDBJ databases">
        <title>Sulfur intermediates as new biogeochemical hubs in an aquatic model microbial ecosystem.</title>
        <authorList>
            <person name="Vigneron A."/>
        </authorList>
    </citation>
    <scope>NUCLEOTIDE SEQUENCE</scope>
    <source>
        <strain evidence="10">Bin.250</strain>
    </source>
</reference>
<dbReference type="GO" id="GO:0045004">
    <property type="term" value="P:DNA replication proofreading"/>
    <property type="evidence" value="ECO:0007669"/>
    <property type="project" value="TreeGrafter"/>
</dbReference>
<dbReference type="CDD" id="cd05537">
    <property type="entry name" value="POLBc_Pol_II"/>
    <property type="match status" value="1"/>
</dbReference>
<comment type="caution">
    <text evidence="10">The sequence shown here is derived from an EMBL/GenBank/DDBJ whole genome shotgun (WGS) entry which is preliminary data.</text>
</comment>
<evidence type="ECO:0000256" key="6">
    <source>
        <dbReference type="ARBA" id="ARBA00049244"/>
    </source>
</evidence>
<keyword evidence="4 7" id="KW-0239">DNA-directed DNA polymerase</keyword>
<dbReference type="InterPro" id="IPR012337">
    <property type="entry name" value="RNaseH-like_sf"/>
</dbReference>
<dbReference type="NCBIfam" id="NF004421">
    <property type="entry name" value="PRK05762.1-2"/>
    <property type="match status" value="1"/>
</dbReference>
<keyword evidence="2 7" id="KW-0808">Transferase</keyword>
<evidence type="ECO:0000259" key="9">
    <source>
        <dbReference type="Pfam" id="PF03104"/>
    </source>
</evidence>
<accession>A0A972VYM8</accession>
<dbReference type="InterPro" id="IPR042087">
    <property type="entry name" value="DNA_pol_B_thumb"/>
</dbReference>
<organism evidence="10 11">
    <name type="scientific">SAR86 cluster bacterium</name>
    <dbReference type="NCBI Taxonomy" id="2030880"/>
    <lineage>
        <taxon>Bacteria</taxon>
        <taxon>Pseudomonadati</taxon>
        <taxon>Pseudomonadota</taxon>
        <taxon>Gammaproteobacteria</taxon>
        <taxon>SAR86 cluster</taxon>
    </lineage>
</organism>
<dbReference type="GO" id="GO:0003887">
    <property type="term" value="F:DNA-directed DNA polymerase activity"/>
    <property type="evidence" value="ECO:0007669"/>
    <property type="project" value="UniProtKB-KW"/>
</dbReference>
<evidence type="ECO:0000259" key="8">
    <source>
        <dbReference type="Pfam" id="PF00136"/>
    </source>
</evidence>
<dbReference type="InterPro" id="IPR023211">
    <property type="entry name" value="DNA_pol_palm_dom_sf"/>
</dbReference>
<evidence type="ECO:0000256" key="1">
    <source>
        <dbReference type="ARBA" id="ARBA00005755"/>
    </source>
</evidence>
<protein>
    <recommendedName>
        <fullName evidence="7">DNA polymerase</fullName>
        <ecNumber evidence="7">2.7.7.7</ecNumber>
    </recommendedName>
</protein>
<dbReference type="PRINTS" id="PR00106">
    <property type="entry name" value="DNAPOLB"/>
</dbReference>
<dbReference type="GO" id="GO:0000166">
    <property type="term" value="F:nucleotide binding"/>
    <property type="evidence" value="ECO:0007669"/>
    <property type="project" value="InterPro"/>
</dbReference>
<dbReference type="SUPFAM" id="SSF56672">
    <property type="entry name" value="DNA/RNA polymerases"/>
    <property type="match status" value="1"/>
</dbReference>
<comment type="catalytic activity">
    <reaction evidence="6 7">
        <text>DNA(n) + a 2'-deoxyribonucleoside 5'-triphosphate = DNA(n+1) + diphosphate</text>
        <dbReference type="Rhea" id="RHEA:22508"/>
        <dbReference type="Rhea" id="RHEA-COMP:17339"/>
        <dbReference type="Rhea" id="RHEA-COMP:17340"/>
        <dbReference type="ChEBI" id="CHEBI:33019"/>
        <dbReference type="ChEBI" id="CHEBI:61560"/>
        <dbReference type="ChEBI" id="CHEBI:173112"/>
        <dbReference type="EC" id="2.7.7.7"/>
    </reaction>
</comment>
<gene>
    <name evidence="10" type="ORF">HQ497_11185</name>
</gene>
<dbReference type="Gene3D" id="1.10.132.60">
    <property type="entry name" value="DNA polymerase family B, C-terminal domain"/>
    <property type="match status" value="1"/>
</dbReference>
<dbReference type="InterPro" id="IPR036397">
    <property type="entry name" value="RNaseH_sf"/>
</dbReference>
<dbReference type="CDD" id="cd05784">
    <property type="entry name" value="DNA_polB_II_exo"/>
    <property type="match status" value="1"/>
</dbReference>
<dbReference type="InterPro" id="IPR006134">
    <property type="entry name" value="DNA-dir_DNA_pol_B_multi_dom"/>
</dbReference>
<dbReference type="PANTHER" id="PTHR10322:SF23">
    <property type="entry name" value="DNA POLYMERASE DELTA CATALYTIC SUBUNIT"/>
    <property type="match status" value="1"/>
</dbReference>
<dbReference type="InterPro" id="IPR043502">
    <property type="entry name" value="DNA/RNA_pol_sf"/>
</dbReference>
<dbReference type="SMART" id="SM00486">
    <property type="entry name" value="POLBc"/>
    <property type="match status" value="1"/>
</dbReference>
<dbReference type="PANTHER" id="PTHR10322">
    <property type="entry name" value="DNA POLYMERASE CATALYTIC SUBUNIT"/>
    <property type="match status" value="1"/>
</dbReference>
<keyword evidence="5 7" id="KW-0238">DNA-binding</keyword>
<dbReference type="InterPro" id="IPR017964">
    <property type="entry name" value="DNA-dir_DNA_pol_B_CS"/>
</dbReference>
<dbReference type="Gene3D" id="2.40.50.590">
    <property type="match status" value="2"/>
</dbReference>
<dbReference type="GO" id="GO:0009432">
    <property type="term" value="P:SOS response"/>
    <property type="evidence" value="ECO:0007669"/>
    <property type="project" value="TreeGrafter"/>
</dbReference>
<dbReference type="Pfam" id="PF03104">
    <property type="entry name" value="DNA_pol_B_exo1"/>
    <property type="match status" value="1"/>
</dbReference>
<feature type="domain" description="DNA-directed DNA polymerase family B multifunctional" evidence="8">
    <location>
        <begin position="387"/>
        <end position="744"/>
    </location>
</feature>
<sequence>MPEGFVLTRQWLEKPDGQDLVFWLATDSGPVKVVIENHESVFFLPLPQIPAARRILGDKPRWRDAAVPLRDFQQTAVHACYFTSQKDLNVARSRLWQANVRPLEADVRPTDRYLMERFITGAMSIEGDAEVLDGLPVYRNPRLLPVEYIPQLLVVSLDIETSYTENILYSIAVSGLNLAKVFMVLDSLPPDHGDPALDERPDYLESVATEAALIERFLEWFAVLDPDVVIGWNVVGFDLRFLQKRCEFYGLAFSLGRQQQEVRWRSASQGQQRHYALVPGRVVLDGIELLRTATYQFESFSLENVARVLLGRGKLVHDVDSRAAEIQVMYAQDPRALARYNLEDCVLVEEIFAKTDLIRFALERARLTGLDLDRPGGSVAAFDFLYLPRLHRQGYVGPVVSEQIDSGSPGGYVLDSKPGLYEHVIVLDFKSLYPSIIRTFHVDPLAMVCGELEGDGIAGFKGAKFSRQHYILPAIIESLWLARDQAKLAGQTAMSQAIKIIMNSFYGVLGTPGCRFFDQRLVSSITLRGHEILQTTRDLLEDWGYSVIYGDTDSVFVWLRGASQTRNVDATGHDLMARLNLWWQAQVATSAGTVSCLEVEYEAHFSRFLMPTVRGSTTGSKKRYAGLIKTGDEEVLVFKGLETVRSDWTPLARVFQQELYRLVFHDQPVANFIRDTVASVYAGERDEELVLRRRLRRKLEDYTKNVPPHVKAARLSDDIRAARGLARLLTHGGWVEYVMTINGPEPRQYRVSQIDYQFYVDKQIAPIADAILALTSTSLSKLTDRQMGLFEQAER</sequence>
<dbReference type="InterPro" id="IPR006172">
    <property type="entry name" value="DNA-dir_DNA_pol_B"/>
</dbReference>
<evidence type="ECO:0000256" key="3">
    <source>
        <dbReference type="ARBA" id="ARBA00022695"/>
    </source>
</evidence>
<keyword evidence="3 7" id="KW-0548">Nucleotidyltransferase</keyword>
<dbReference type="Pfam" id="PF21474">
    <property type="entry name" value="DNApolII_N"/>
    <property type="match status" value="1"/>
</dbReference>
<dbReference type="PROSITE" id="PS00116">
    <property type="entry name" value="DNA_POLYMERASE_B"/>
    <property type="match status" value="1"/>
</dbReference>
<name>A0A972VYM8_9GAMM</name>